<dbReference type="InterPro" id="IPR011042">
    <property type="entry name" value="6-blade_b-propeller_TolB-like"/>
</dbReference>
<sequence>MTRFSSLVLTLFLLFVIGCKDNKKTEGDDVLENSKELPKEKMATDSTLSLHPKPDSDNGELFLPDGFGALIVIDSVGPSRHIAVNDNNDIYVKLRITTGDKGNVALRDTNNDGKADVVERFGEYPNDGAFATEMRIHNGYLYYSSELVVYRQKLTPGKLIPDGTPETILTDQFPIRWHNAKSLAFDNKGGMFVTFSAPTNACEDPNHRGETAKGMYPCPGLDVLGSIWRFDENKLGQFQSDGEIFATGLRSIVAISWNDEDNNLYAVNHGRDYLHNHDPKHFSQWQNAVLPAEEFMLIKKGDNYGWPYSYFDHFKNKRVLAPEYGGDGIQTTTGYTDPLMGLPAHWAPNDMLFYKGSMFPERYKEGAFIAFHGSTNRSPYPQAGYVVAFVPFKNGKPTGKWEVFADGFAGVDTIVDMKDAKYRPMGLAEGPDGSLYISESRQGKIWRVLYTDEKSNFKDSQLNIMEKRKSRSYIKTPDENLDNLLKNP</sequence>
<protein>
    <submittedName>
        <fullName evidence="3">Glucose/arabinose dehydrogenase</fullName>
    </submittedName>
</protein>
<feature type="region of interest" description="Disordered" evidence="1">
    <location>
        <begin position="35"/>
        <end position="55"/>
    </location>
</feature>
<gene>
    <name evidence="3" type="ORF">GGR42_000166</name>
</gene>
<evidence type="ECO:0000313" key="3">
    <source>
        <dbReference type="EMBL" id="NJB69704.1"/>
    </source>
</evidence>
<dbReference type="PANTHER" id="PTHR19328">
    <property type="entry name" value="HEDGEHOG-INTERACTING PROTEIN"/>
    <property type="match status" value="1"/>
</dbReference>
<dbReference type="InterPro" id="IPR054539">
    <property type="entry name" value="Beta-prop_PDH"/>
</dbReference>
<dbReference type="Gene3D" id="2.120.10.30">
    <property type="entry name" value="TolB, C-terminal domain"/>
    <property type="match status" value="1"/>
</dbReference>
<dbReference type="SUPFAM" id="SSF50952">
    <property type="entry name" value="Soluble quinoprotein glucose dehydrogenase"/>
    <property type="match status" value="1"/>
</dbReference>
<dbReference type="InterPro" id="IPR011041">
    <property type="entry name" value="Quinoprot_gluc/sorb_DH_b-prop"/>
</dbReference>
<feature type="domain" description="Pyrroloquinoline quinone-dependent pyranose dehydrogenase beta-propeller" evidence="2">
    <location>
        <begin position="64"/>
        <end position="448"/>
    </location>
</feature>
<proteinExistence type="predicted"/>
<dbReference type="AlphaFoldDB" id="A0A846QX69"/>
<organism evidence="3 4">
    <name type="scientific">Saonia flava</name>
    <dbReference type="NCBI Taxonomy" id="523696"/>
    <lineage>
        <taxon>Bacteria</taxon>
        <taxon>Pseudomonadati</taxon>
        <taxon>Bacteroidota</taxon>
        <taxon>Flavobacteriia</taxon>
        <taxon>Flavobacteriales</taxon>
        <taxon>Flavobacteriaceae</taxon>
        <taxon>Saonia</taxon>
    </lineage>
</organism>
<dbReference type="PROSITE" id="PS51257">
    <property type="entry name" value="PROKAR_LIPOPROTEIN"/>
    <property type="match status" value="1"/>
</dbReference>
<dbReference type="EMBL" id="JAATJJ010000001">
    <property type="protein sequence ID" value="NJB69704.1"/>
    <property type="molecule type" value="Genomic_DNA"/>
</dbReference>
<evidence type="ECO:0000313" key="4">
    <source>
        <dbReference type="Proteomes" id="UP000590442"/>
    </source>
</evidence>
<evidence type="ECO:0000259" key="2">
    <source>
        <dbReference type="Pfam" id="PF22807"/>
    </source>
</evidence>
<evidence type="ECO:0000256" key="1">
    <source>
        <dbReference type="SAM" id="MobiDB-lite"/>
    </source>
</evidence>
<keyword evidence="4" id="KW-1185">Reference proteome</keyword>
<reference evidence="3 4" key="1">
    <citation type="submission" date="2020-03" db="EMBL/GenBank/DDBJ databases">
        <title>Genomic Encyclopedia of Type Strains, Phase IV (KMG-IV): sequencing the most valuable type-strain genomes for metagenomic binning, comparative biology and taxonomic classification.</title>
        <authorList>
            <person name="Goeker M."/>
        </authorList>
    </citation>
    <scope>NUCLEOTIDE SEQUENCE [LARGE SCALE GENOMIC DNA]</scope>
    <source>
        <strain evidence="3 4">DSM 29762</strain>
    </source>
</reference>
<dbReference type="RefSeq" id="WP_245201366.1">
    <property type="nucleotide sequence ID" value="NZ_JAATJJ010000001.1"/>
</dbReference>
<name>A0A846QX69_9FLAO</name>
<comment type="caution">
    <text evidence="3">The sequence shown here is derived from an EMBL/GenBank/DDBJ whole genome shotgun (WGS) entry which is preliminary data.</text>
</comment>
<dbReference type="PANTHER" id="PTHR19328:SF53">
    <property type="entry name" value="MEMBRANE PROTEIN"/>
    <property type="match status" value="1"/>
</dbReference>
<accession>A0A846QX69</accession>
<dbReference type="Pfam" id="PF22807">
    <property type="entry name" value="TrAA12"/>
    <property type="match status" value="1"/>
</dbReference>
<dbReference type="Proteomes" id="UP000590442">
    <property type="component" value="Unassembled WGS sequence"/>
</dbReference>